<dbReference type="InterPro" id="IPR046700">
    <property type="entry name" value="DUF6570"/>
</dbReference>
<organism evidence="2 3">
    <name type="scientific">Armillaria novae-zelandiae</name>
    <dbReference type="NCBI Taxonomy" id="153914"/>
    <lineage>
        <taxon>Eukaryota</taxon>
        <taxon>Fungi</taxon>
        <taxon>Dikarya</taxon>
        <taxon>Basidiomycota</taxon>
        <taxon>Agaricomycotina</taxon>
        <taxon>Agaricomycetes</taxon>
        <taxon>Agaricomycetidae</taxon>
        <taxon>Agaricales</taxon>
        <taxon>Marasmiineae</taxon>
        <taxon>Physalacriaceae</taxon>
        <taxon>Armillaria</taxon>
    </lineage>
</organism>
<feature type="domain" description="DUF6570" evidence="1">
    <location>
        <begin position="13"/>
        <end position="148"/>
    </location>
</feature>
<feature type="non-terminal residue" evidence="2">
    <location>
        <position position="164"/>
    </location>
</feature>
<evidence type="ECO:0000313" key="2">
    <source>
        <dbReference type="EMBL" id="KAK0479739.1"/>
    </source>
</evidence>
<feature type="non-terminal residue" evidence="2">
    <location>
        <position position="1"/>
    </location>
</feature>
<proteinExistence type="predicted"/>
<sequence length="164" mass="18937">LNVCHACEARLKRGCLPMYSLRNHLFRGSLPEQFRDLTWVEEMVCSIYRCTCHVTRLFPSKKGDQPRVFHGNTCAHDLNFVSTATVLPRVPADIKGMLSVVYLGPHQPLKSVKAMYHVRKDKVWSFLTWLAANNPLYAKIRLSEAHLQLYENDQIPGMDERIIR</sequence>
<comment type="caution">
    <text evidence="2">The sequence shown here is derived from an EMBL/GenBank/DDBJ whole genome shotgun (WGS) entry which is preliminary data.</text>
</comment>
<name>A0AA39P954_9AGAR</name>
<dbReference type="AlphaFoldDB" id="A0AA39P954"/>
<dbReference type="Proteomes" id="UP001175227">
    <property type="component" value="Unassembled WGS sequence"/>
</dbReference>
<evidence type="ECO:0000259" key="1">
    <source>
        <dbReference type="Pfam" id="PF20209"/>
    </source>
</evidence>
<accession>A0AA39P954</accession>
<dbReference type="EMBL" id="JAUEPR010000011">
    <property type="protein sequence ID" value="KAK0479739.1"/>
    <property type="molecule type" value="Genomic_DNA"/>
</dbReference>
<protein>
    <recommendedName>
        <fullName evidence="1">DUF6570 domain-containing protein</fullName>
    </recommendedName>
</protein>
<gene>
    <name evidence="2" type="ORF">IW261DRAFT_1301366</name>
</gene>
<evidence type="ECO:0000313" key="3">
    <source>
        <dbReference type="Proteomes" id="UP001175227"/>
    </source>
</evidence>
<dbReference type="Pfam" id="PF20209">
    <property type="entry name" value="DUF6570"/>
    <property type="match status" value="1"/>
</dbReference>
<reference evidence="2" key="1">
    <citation type="submission" date="2023-06" db="EMBL/GenBank/DDBJ databases">
        <authorList>
            <consortium name="Lawrence Berkeley National Laboratory"/>
            <person name="Ahrendt S."/>
            <person name="Sahu N."/>
            <person name="Indic B."/>
            <person name="Wong-Bajracharya J."/>
            <person name="Merenyi Z."/>
            <person name="Ke H.-M."/>
            <person name="Monk M."/>
            <person name="Kocsube S."/>
            <person name="Drula E."/>
            <person name="Lipzen A."/>
            <person name="Balint B."/>
            <person name="Henrissat B."/>
            <person name="Andreopoulos B."/>
            <person name="Martin F.M."/>
            <person name="Harder C.B."/>
            <person name="Rigling D."/>
            <person name="Ford K.L."/>
            <person name="Foster G.D."/>
            <person name="Pangilinan J."/>
            <person name="Papanicolaou A."/>
            <person name="Barry K."/>
            <person name="LaButti K."/>
            <person name="Viragh M."/>
            <person name="Koriabine M."/>
            <person name="Yan M."/>
            <person name="Riley R."/>
            <person name="Champramary S."/>
            <person name="Plett K.L."/>
            <person name="Tsai I.J."/>
            <person name="Slot J."/>
            <person name="Sipos G."/>
            <person name="Plett J."/>
            <person name="Nagy L.G."/>
            <person name="Grigoriev I.V."/>
        </authorList>
    </citation>
    <scope>NUCLEOTIDE SEQUENCE</scope>
    <source>
        <strain evidence="2">ICMP 16352</strain>
    </source>
</reference>
<keyword evidence="3" id="KW-1185">Reference proteome</keyword>